<accession>A0A1M5GS09</accession>
<sequence>MAKEKGGFWVGLAAVLFHPATRLLARRRFEGLEHVPADGPALLVCNHISYLDPPYTAVFTHKRGRVPRFMAKDSLWKVPVLRNVLVGALQIPVRRGSADAQQSLAAAGDALVAGRVVVIYPEGTVTRDPDFWPMRSRTGVARLALEHDVPVVPVVHWGTHEVYDHYKKKLRLRPRRTVTVRAGEPVDLSEYRGRPVTNALLREVTDLLMTRIREQLGQVRGEEPPSEFHPGRSREHGEAR</sequence>
<dbReference type="GO" id="GO:0005886">
    <property type="term" value="C:plasma membrane"/>
    <property type="evidence" value="ECO:0007669"/>
    <property type="project" value="TreeGrafter"/>
</dbReference>
<evidence type="ECO:0000259" key="4">
    <source>
        <dbReference type="SMART" id="SM00563"/>
    </source>
</evidence>
<dbReference type="GO" id="GO:0006654">
    <property type="term" value="P:phosphatidic acid biosynthetic process"/>
    <property type="evidence" value="ECO:0007669"/>
    <property type="project" value="TreeGrafter"/>
</dbReference>
<dbReference type="SUPFAM" id="SSF69593">
    <property type="entry name" value="Glycerol-3-phosphate (1)-acyltransferase"/>
    <property type="match status" value="1"/>
</dbReference>
<dbReference type="EMBL" id="FQVN01000006">
    <property type="protein sequence ID" value="SHG06423.1"/>
    <property type="molecule type" value="Genomic_DNA"/>
</dbReference>
<dbReference type="Proteomes" id="UP000184501">
    <property type="component" value="Unassembled WGS sequence"/>
</dbReference>
<dbReference type="PANTHER" id="PTHR10434">
    <property type="entry name" value="1-ACYL-SN-GLYCEROL-3-PHOSPHATE ACYLTRANSFERASE"/>
    <property type="match status" value="1"/>
</dbReference>
<dbReference type="OrthoDB" id="9806008at2"/>
<evidence type="ECO:0000313" key="6">
    <source>
        <dbReference type="Proteomes" id="UP000184501"/>
    </source>
</evidence>
<dbReference type="RefSeq" id="WP_073485426.1">
    <property type="nucleotide sequence ID" value="NZ_FQVN01000006.1"/>
</dbReference>
<keyword evidence="2 5" id="KW-0012">Acyltransferase</keyword>
<feature type="compositionally biased region" description="Basic and acidic residues" evidence="3">
    <location>
        <begin position="229"/>
        <end position="240"/>
    </location>
</feature>
<dbReference type="STRING" id="2017.SAMN05444320_106241"/>
<dbReference type="SMART" id="SM00563">
    <property type="entry name" value="PlsC"/>
    <property type="match status" value="1"/>
</dbReference>
<gene>
    <name evidence="5" type="ORF">SAMN05444320_106241</name>
</gene>
<evidence type="ECO:0000256" key="2">
    <source>
        <dbReference type="ARBA" id="ARBA00023315"/>
    </source>
</evidence>
<evidence type="ECO:0000256" key="1">
    <source>
        <dbReference type="ARBA" id="ARBA00022679"/>
    </source>
</evidence>
<name>A0A1M5GS09_STRHI</name>
<dbReference type="CDD" id="cd07989">
    <property type="entry name" value="LPLAT_AGPAT-like"/>
    <property type="match status" value="1"/>
</dbReference>
<dbReference type="InterPro" id="IPR002123">
    <property type="entry name" value="Plipid/glycerol_acylTrfase"/>
</dbReference>
<feature type="domain" description="Phospholipid/glycerol acyltransferase" evidence="4">
    <location>
        <begin position="41"/>
        <end position="159"/>
    </location>
</feature>
<evidence type="ECO:0000256" key="3">
    <source>
        <dbReference type="SAM" id="MobiDB-lite"/>
    </source>
</evidence>
<reference evidence="5 6" key="1">
    <citation type="submission" date="2016-11" db="EMBL/GenBank/DDBJ databases">
        <authorList>
            <person name="Jaros S."/>
            <person name="Januszkiewicz K."/>
            <person name="Wedrychowicz H."/>
        </authorList>
    </citation>
    <scope>NUCLEOTIDE SEQUENCE [LARGE SCALE GENOMIC DNA]</scope>
    <source>
        <strain evidence="5 6">DSM 44523</strain>
    </source>
</reference>
<dbReference type="GO" id="GO:0003841">
    <property type="term" value="F:1-acylglycerol-3-phosphate O-acyltransferase activity"/>
    <property type="evidence" value="ECO:0007669"/>
    <property type="project" value="TreeGrafter"/>
</dbReference>
<dbReference type="AlphaFoldDB" id="A0A1M5GS09"/>
<protein>
    <submittedName>
        <fullName evidence="5">1-acyl-sn-glycerol-3-phosphate acyltransferase</fullName>
    </submittedName>
</protein>
<feature type="region of interest" description="Disordered" evidence="3">
    <location>
        <begin position="216"/>
        <end position="240"/>
    </location>
</feature>
<proteinExistence type="predicted"/>
<evidence type="ECO:0000313" key="5">
    <source>
        <dbReference type="EMBL" id="SHG06423.1"/>
    </source>
</evidence>
<dbReference type="PANTHER" id="PTHR10434:SF55">
    <property type="entry name" value="POSSIBLE ACYLTRANSFERASE"/>
    <property type="match status" value="1"/>
</dbReference>
<keyword evidence="1 5" id="KW-0808">Transferase</keyword>
<organism evidence="5 6">
    <name type="scientific">Streptoalloteichus hindustanus</name>
    <dbReference type="NCBI Taxonomy" id="2017"/>
    <lineage>
        <taxon>Bacteria</taxon>
        <taxon>Bacillati</taxon>
        <taxon>Actinomycetota</taxon>
        <taxon>Actinomycetes</taxon>
        <taxon>Pseudonocardiales</taxon>
        <taxon>Pseudonocardiaceae</taxon>
        <taxon>Streptoalloteichus</taxon>
    </lineage>
</organism>
<keyword evidence="6" id="KW-1185">Reference proteome</keyword>
<dbReference type="Pfam" id="PF01553">
    <property type="entry name" value="Acyltransferase"/>
    <property type="match status" value="1"/>
</dbReference>